<protein>
    <recommendedName>
        <fullName evidence="1">Asparagine synthetase domain-containing protein</fullName>
    </recommendedName>
</protein>
<proteinExistence type="predicted"/>
<accession>A0A382NER7</accession>
<sequence length="95" mass="11313">LSNKYLLRKLAYRYIPRQIMDRPKRGFGVPIDDWLRGPLSGWAFERLNNSDYFKDIPINQSAAKSLFQLHQSGRRDVHPLLWAILMLLEFNKRLQ</sequence>
<dbReference type="GO" id="GO:0006529">
    <property type="term" value="P:asparagine biosynthetic process"/>
    <property type="evidence" value="ECO:0007669"/>
    <property type="project" value="InterPro"/>
</dbReference>
<evidence type="ECO:0000313" key="2">
    <source>
        <dbReference type="EMBL" id="SVC58071.1"/>
    </source>
</evidence>
<dbReference type="SUPFAM" id="SSF52402">
    <property type="entry name" value="Adenine nucleotide alpha hydrolases-like"/>
    <property type="match status" value="1"/>
</dbReference>
<dbReference type="GO" id="GO:0004066">
    <property type="term" value="F:asparagine synthase (glutamine-hydrolyzing) activity"/>
    <property type="evidence" value="ECO:0007669"/>
    <property type="project" value="InterPro"/>
</dbReference>
<feature type="non-terminal residue" evidence="2">
    <location>
        <position position="1"/>
    </location>
</feature>
<organism evidence="2">
    <name type="scientific">marine metagenome</name>
    <dbReference type="NCBI Taxonomy" id="408172"/>
    <lineage>
        <taxon>unclassified sequences</taxon>
        <taxon>metagenomes</taxon>
        <taxon>ecological metagenomes</taxon>
    </lineage>
</organism>
<dbReference type="EMBL" id="UINC01099078">
    <property type="protein sequence ID" value="SVC58071.1"/>
    <property type="molecule type" value="Genomic_DNA"/>
</dbReference>
<dbReference type="Gene3D" id="3.40.50.620">
    <property type="entry name" value="HUPs"/>
    <property type="match status" value="1"/>
</dbReference>
<gene>
    <name evidence="2" type="ORF">METZ01_LOCUS310925</name>
</gene>
<dbReference type="InterPro" id="IPR001962">
    <property type="entry name" value="Asn_synthase"/>
</dbReference>
<dbReference type="InterPro" id="IPR014729">
    <property type="entry name" value="Rossmann-like_a/b/a_fold"/>
</dbReference>
<reference evidence="2" key="1">
    <citation type="submission" date="2018-05" db="EMBL/GenBank/DDBJ databases">
        <authorList>
            <person name="Lanie J.A."/>
            <person name="Ng W.-L."/>
            <person name="Kazmierczak K.M."/>
            <person name="Andrzejewski T.M."/>
            <person name="Davidsen T.M."/>
            <person name="Wayne K.J."/>
            <person name="Tettelin H."/>
            <person name="Glass J.I."/>
            <person name="Rusch D."/>
            <person name="Podicherti R."/>
            <person name="Tsui H.-C.T."/>
            <person name="Winkler M.E."/>
        </authorList>
    </citation>
    <scope>NUCLEOTIDE SEQUENCE</scope>
</reference>
<dbReference type="Pfam" id="PF00733">
    <property type="entry name" value="Asn_synthase"/>
    <property type="match status" value="1"/>
</dbReference>
<name>A0A382NER7_9ZZZZ</name>
<dbReference type="AlphaFoldDB" id="A0A382NER7"/>
<feature type="domain" description="Asparagine synthetase" evidence="1">
    <location>
        <begin position="3"/>
        <end position="88"/>
    </location>
</feature>
<evidence type="ECO:0000259" key="1">
    <source>
        <dbReference type="Pfam" id="PF00733"/>
    </source>
</evidence>